<gene>
    <name evidence="2" type="ORF">PR048_028025</name>
</gene>
<keyword evidence="3" id="KW-1185">Reference proteome</keyword>
<evidence type="ECO:0000313" key="3">
    <source>
        <dbReference type="Proteomes" id="UP001159363"/>
    </source>
</evidence>
<organism evidence="2 3">
    <name type="scientific">Dryococelus australis</name>
    <dbReference type="NCBI Taxonomy" id="614101"/>
    <lineage>
        <taxon>Eukaryota</taxon>
        <taxon>Metazoa</taxon>
        <taxon>Ecdysozoa</taxon>
        <taxon>Arthropoda</taxon>
        <taxon>Hexapoda</taxon>
        <taxon>Insecta</taxon>
        <taxon>Pterygota</taxon>
        <taxon>Neoptera</taxon>
        <taxon>Polyneoptera</taxon>
        <taxon>Phasmatodea</taxon>
        <taxon>Verophasmatodea</taxon>
        <taxon>Anareolatae</taxon>
        <taxon>Phasmatidae</taxon>
        <taxon>Eurycanthinae</taxon>
        <taxon>Dryococelus</taxon>
    </lineage>
</organism>
<proteinExistence type="predicted"/>
<evidence type="ECO:0000313" key="2">
    <source>
        <dbReference type="EMBL" id="KAJ8871698.1"/>
    </source>
</evidence>
<feature type="compositionally biased region" description="Basic and acidic residues" evidence="1">
    <location>
        <begin position="372"/>
        <end position="388"/>
    </location>
</feature>
<dbReference type="Proteomes" id="UP001159363">
    <property type="component" value="Chromosome 11"/>
</dbReference>
<reference evidence="2 3" key="1">
    <citation type="submission" date="2023-02" db="EMBL/GenBank/DDBJ databases">
        <title>LHISI_Scaffold_Assembly.</title>
        <authorList>
            <person name="Stuart O.P."/>
            <person name="Cleave R."/>
            <person name="Magrath M.J.L."/>
            <person name="Mikheyev A.S."/>
        </authorList>
    </citation>
    <scope>NUCLEOTIDE SEQUENCE [LARGE SCALE GENOMIC DNA]</scope>
    <source>
        <strain evidence="2">Daus_M_001</strain>
        <tissue evidence="2">Leg muscle</tissue>
    </source>
</reference>
<name>A0ABQ9GI46_9NEOP</name>
<accession>A0ABQ9GI46</accession>
<evidence type="ECO:0000256" key="1">
    <source>
        <dbReference type="SAM" id="MobiDB-lite"/>
    </source>
</evidence>
<protein>
    <submittedName>
        <fullName evidence="2">Uncharacterized protein</fullName>
    </submittedName>
</protein>
<feature type="region of interest" description="Disordered" evidence="1">
    <location>
        <begin position="372"/>
        <end position="393"/>
    </location>
</feature>
<comment type="caution">
    <text evidence="2">The sequence shown here is derived from an EMBL/GenBank/DDBJ whole genome shotgun (WGS) entry which is preliminary data.</text>
</comment>
<sequence length="821" mass="90815">MQCPRDTALLLVSHQGELGLIPGRVTPGFSQVGIVPDNAAGRWVFSATSRFPRPSHSDAAPLSTHFTHIGSQDLESANRESPAQCQAVCHRRYGSVEPRQVACLGKARLAHSLSERRFQAAVLHCAATNAFYADCAIDKLSPPYRGQLTYIQAVPRRRQQTSPGLFYAGFTQAVQHGPHLTSGCDMYHGVLPLHVCKFISESSGGIGDRTYQLAPCEIAAATELCHLFLSTCTDTLVSTQEFSHSPAEVWRCPILLQPRITPATVAYLALESSLPFDGRNGVILGVGRIAHLQGTAPRPHRWFRQYALIAASRARALFVCSKYHYATDLSLQRNRLSEHSRYCDYARVTLPLFAAFNLHFILLSAPNTARSKALDQDAGKTGDPEKTRRPTASFCTIPTCENPVTRPGIEPAAPPHSLALLDRASLPGNNCRAVDDRPKCSLARSHRTGKMRVERAPELRKTINVSTSSLWFTPTRRAIRRNTRLPDGAEHFHGTEYLTIQQRNRCAIARKTSQPAGLPAGTLASQNKVPPKLTVLLFAEFYIRPPNSPSAWTRFSHVGIVTDDAAGRRVSSGVSRFPRPFIPALLHTDLNHPHWLSRLRCSGPTNNKICLVSISHFETKIDESEIQNRAISLMCHFYNGTKIKLNPGSELGSFDLGSGRSLSIVGIGWEPSERPGQCSACVTQAYGPRLPATRLLMRTSTIRSSCARGRNTYSSLATTVRTSSKQGCCNVESFEFYVALVRSLNTRPSSKTKIRKFLKTVLKHNKQLLIFNLNLNDLPNIDRLLQLTKTRVHKSTRHEAVTPQTFDCETCTETTTNMRTT</sequence>
<dbReference type="EMBL" id="JARBHB010000012">
    <property type="protein sequence ID" value="KAJ8871698.1"/>
    <property type="molecule type" value="Genomic_DNA"/>
</dbReference>